<keyword evidence="10" id="KW-0813">Transport</keyword>
<feature type="transmembrane region" description="Helical" evidence="10">
    <location>
        <begin position="89"/>
        <end position="110"/>
    </location>
</feature>
<dbReference type="Pfam" id="PF02537">
    <property type="entry name" value="CRCB"/>
    <property type="match status" value="1"/>
</dbReference>
<dbReference type="Proteomes" id="UP000602076">
    <property type="component" value="Unassembled WGS sequence"/>
</dbReference>
<comment type="function">
    <text evidence="9 10">Fluoride-specific ion channel. Important for reducing fluoride concentration in the cell, thus reducing its toxicity.</text>
</comment>
<comment type="subcellular location">
    <subcellularLocation>
        <location evidence="1 10">Cell membrane</location>
        <topology evidence="1 10">Multi-pass membrane protein</topology>
    </subcellularLocation>
</comment>
<dbReference type="GO" id="GO:0062054">
    <property type="term" value="F:fluoride channel activity"/>
    <property type="evidence" value="ECO:0007669"/>
    <property type="project" value="UniProtKB-UniRule"/>
</dbReference>
<accession>A0A927HA42</accession>
<protein>
    <recommendedName>
        <fullName evidence="10">Fluoride-specific ion channel FluC</fullName>
    </recommendedName>
</protein>
<comment type="catalytic activity">
    <reaction evidence="8">
        <text>fluoride(in) = fluoride(out)</text>
        <dbReference type="Rhea" id="RHEA:76159"/>
        <dbReference type="ChEBI" id="CHEBI:17051"/>
    </reaction>
    <physiologicalReaction direction="left-to-right" evidence="8">
        <dbReference type="Rhea" id="RHEA:76160"/>
    </physiologicalReaction>
</comment>
<evidence type="ECO:0000256" key="10">
    <source>
        <dbReference type="HAMAP-Rule" id="MF_00454"/>
    </source>
</evidence>
<dbReference type="InterPro" id="IPR003691">
    <property type="entry name" value="FluC"/>
</dbReference>
<comment type="activity regulation">
    <text evidence="10">Na(+) is not transported, but it plays an essential structural role and its presence is essential for fluoride channel function.</text>
</comment>
<gene>
    <name evidence="10" type="primary">fluC</name>
    <name evidence="10" type="synonym">crcB</name>
    <name evidence="11" type="ORF">IEO70_07755</name>
</gene>
<dbReference type="PANTHER" id="PTHR28259:SF1">
    <property type="entry name" value="FLUORIDE EXPORT PROTEIN 1-RELATED"/>
    <property type="match status" value="1"/>
</dbReference>
<evidence type="ECO:0000256" key="1">
    <source>
        <dbReference type="ARBA" id="ARBA00004651"/>
    </source>
</evidence>
<dbReference type="GO" id="GO:0046872">
    <property type="term" value="F:metal ion binding"/>
    <property type="evidence" value="ECO:0007669"/>
    <property type="project" value="UniProtKB-KW"/>
</dbReference>
<dbReference type="RefSeq" id="WP_190997805.1">
    <property type="nucleotide sequence ID" value="NZ_JACXSI010000015.1"/>
</dbReference>
<dbReference type="GO" id="GO:0005886">
    <property type="term" value="C:plasma membrane"/>
    <property type="evidence" value="ECO:0007669"/>
    <property type="project" value="UniProtKB-SubCell"/>
</dbReference>
<keyword evidence="3 10" id="KW-0812">Transmembrane</keyword>
<evidence type="ECO:0000256" key="2">
    <source>
        <dbReference type="ARBA" id="ARBA00022475"/>
    </source>
</evidence>
<dbReference type="GO" id="GO:0140114">
    <property type="term" value="P:cellular detoxification of fluoride"/>
    <property type="evidence" value="ECO:0007669"/>
    <property type="project" value="UniProtKB-UniRule"/>
</dbReference>
<evidence type="ECO:0000256" key="6">
    <source>
        <dbReference type="ARBA" id="ARBA00023303"/>
    </source>
</evidence>
<evidence type="ECO:0000256" key="9">
    <source>
        <dbReference type="ARBA" id="ARBA00049940"/>
    </source>
</evidence>
<comment type="similarity">
    <text evidence="7 10">Belongs to the fluoride channel Fluc/FEX (TC 1.A.43) family.</text>
</comment>
<keyword evidence="10" id="KW-0479">Metal-binding</keyword>
<comment type="caution">
    <text evidence="11">The sequence shown here is derived from an EMBL/GenBank/DDBJ whole genome shotgun (WGS) entry which is preliminary data.</text>
</comment>
<evidence type="ECO:0000256" key="7">
    <source>
        <dbReference type="ARBA" id="ARBA00035120"/>
    </source>
</evidence>
<keyword evidence="6 10" id="KW-0407">Ion channel</keyword>
<keyword evidence="5 10" id="KW-0472">Membrane</keyword>
<keyword evidence="4 10" id="KW-1133">Transmembrane helix</keyword>
<evidence type="ECO:0000256" key="4">
    <source>
        <dbReference type="ARBA" id="ARBA00022989"/>
    </source>
</evidence>
<evidence type="ECO:0000313" key="12">
    <source>
        <dbReference type="Proteomes" id="UP000602076"/>
    </source>
</evidence>
<sequence length="114" mass="12335">MIYVTFGGFFGAISRFAINSKLSKNNVFPKGTLAVNLVGSLLLGLIFGLELPTNTALLLGTGFLGAFTTFSTLSLEMVNMIQGGRRKQWLMYVSFTYGGGLTLAYAGFLLGNWF</sequence>
<proteinExistence type="inferred from homology"/>
<evidence type="ECO:0000313" key="11">
    <source>
        <dbReference type="EMBL" id="MBD3108260.1"/>
    </source>
</evidence>
<evidence type="ECO:0000256" key="5">
    <source>
        <dbReference type="ARBA" id="ARBA00023136"/>
    </source>
</evidence>
<feature type="transmembrane region" description="Helical" evidence="10">
    <location>
        <begin position="31"/>
        <end position="49"/>
    </location>
</feature>
<dbReference type="EMBL" id="JACXSI010000015">
    <property type="protein sequence ID" value="MBD3108260.1"/>
    <property type="molecule type" value="Genomic_DNA"/>
</dbReference>
<evidence type="ECO:0000256" key="8">
    <source>
        <dbReference type="ARBA" id="ARBA00035585"/>
    </source>
</evidence>
<keyword evidence="12" id="KW-1185">Reference proteome</keyword>
<feature type="binding site" evidence="10">
    <location>
        <position position="68"/>
    </location>
    <ligand>
        <name>Na(+)</name>
        <dbReference type="ChEBI" id="CHEBI:29101"/>
        <note>structural</note>
    </ligand>
</feature>
<dbReference type="AlphaFoldDB" id="A0A927HA42"/>
<dbReference type="PANTHER" id="PTHR28259">
    <property type="entry name" value="FLUORIDE EXPORT PROTEIN 1-RELATED"/>
    <property type="match status" value="1"/>
</dbReference>
<dbReference type="HAMAP" id="MF_00454">
    <property type="entry name" value="FluC"/>
    <property type="match status" value="1"/>
</dbReference>
<keyword evidence="2 10" id="KW-1003">Cell membrane</keyword>
<keyword evidence="10" id="KW-0915">Sodium</keyword>
<organism evidence="11 12">
    <name type="scientific">Peribacillus faecalis</name>
    <dbReference type="NCBI Taxonomy" id="2772559"/>
    <lineage>
        <taxon>Bacteria</taxon>
        <taxon>Bacillati</taxon>
        <taxon>Bacillota</taxon>
        <taxon>Bacilli</taxon>
        <taxon>Bacillales</taxon>
        <taxon>Bacillaceae</taxon>
        <taxon>Peribacillus</taxon>
    </lineage>
</organism>
<evidence type="ECO:0000256" key="3">
    <source>
        <dbReference type="ARBA" id="ARBA00022692"/>
    </source>
</evidence>
<keyword evidence="10" id="KW-0406">Ion transport</keyword>
<reference evidence="11" key="1">
    <citation type="submission" date="2020-09" db="EMBL/GenBank/DDBJ databases">
        <title>Bacillus faecalis sp. nov., a moderately halophilic bacterium isolated from cow faeces.</title>
        <authorList>
            <person name="Jiang L."/>
            <person name="Lee J."/>
        </authorList>
    </citation>
    <scope>NUCLEOTIDE SEQUENCE</scope>
    <source>
        <strain evidence="11">AGMB 02131</strain>
    </source>
</reference>
<feature type="transmembrane region" description="Helical" evidence="10">
    <location>
        <begin position="55"/>
        <end position="77"/>
    </location>
</feature>
<feature type="binding site" evidence="10">
    <location>
        <position position="65"/>
    </location>
    <ligand>
        <name>Na(+)</name>
        <dbReference type="ChEBI" id="CHEBI:29101"/>
        <note>structural</note>
    </ligand>
</feature>
<name>A0A927HA42_9BACI</name>